<keyword evidence="3" id="KW-1185">Reference proteome</keyword>
<organism evidence="2 3">
    <name type="scientific">Gimesia benthica</name>
    <dbReference type="NCBI Taxonomy" id="2608982"/>
    <lineage>
        <taxon>Bacteria</taxon>
        <taxon>Pseudomonadati</taxon>
        <taxon>Planctomycetota</taxon>
        <taxon>Planctomycetia</taxon>
        <taxon>Planctomycetales</taxon>
        <taxon>Planctomycetaceae</taxon>
        <taxon>Gimesia</taxon>
    </lineage>
</organism>
<dbReference type="EMBL" id="CP043930">
    <property type="protein sequence ID" value="QGQ22524.1"/>
    <property type="molecule type" value="Genomic_DNA"/>
</dbReference>
<evidence type="ECO:0008006" key="4">
    <source>
        <dbReference type="Google" id="ProtNLM"/>
    </source>
</evidence>
<dbReference type="KEGG" id="gim:F1728_07465"/>
<dbReference type="AlphaFoldDB" id="A0A6I6A7X7"/>
<evidence type="ECO:0000256" key="1">
    <source>
        <dbReference type="SAM" id="MobiDB-lite"/>
    </source>
</evidence>
<gene>
    <name evidence="2" type="ORF">F1728_07465</name>
</gene>
<dbReference type="Proteomes" id="UP000427281">
    <property type="component" value="Chromosome"/>
</dbReference>
<evidence type="ECO:0000313" key="2">
    <source>
        <dbReference type="EMBL" id="QGQ22524.1"/>
    </source>
</evidence>
<feature type="compositionally biased region" description="Basic and acidic residues" evidence="1">
    <location>
        <begin position="117"/>
        <end position="150"/>
    </location>
</feature>
<protein>
    <recommendedName>
        <fullName evidence="4">DUF4878 domain-containing protein</fullName>
    </recommendedName>
</protein>
<reference evidence="2 3" key="1">
    <citation type="submission" date="2019-09" db="EMBL/GenBank/DDBJ databases">
        <title>Gimesia benthica sp. nov., a novel bacterium isolated from deep-sea water of the Northwest Indian Ocean.</title>
        <authorList>
            <person name="Dai X."/>
        </authorList>
    </citation>
    <scope>NUCLEOTIDE SEQUENCE [LARGE SCALE GENOMIC DNA]</scope>
    <source>
        <strain evidence="2 3">E7</strain>
    </source>
</reference>
<feature type="region of interest" description="Disordered" evidence="1">
    <location>
        <begin position="110"/>
        <end position="150"/>
    </location>
</feature>
<proteinExistence type="predicted"/>
<evidence type="ECO:0000313" key="3">
    <source>
        <dbReference type="Proteomes" id="UP000427281"/>
    </source>
</evidence>
<accession>A0A6I6A7X7</accession>
<sequence length="150" mass="16406">MPVAFLFLMRRSIRESSMKYWIICLMVFVLTGCGGGDDTSITVEQEVYANVVALGDASGDEAMFQAAFVSGAVPENRQDYGKYAYEVDGTAEINGDEATVPVKIIGGIFSTQGGDSSSKKKTDEKSETKMTWKLQREGEEWKLKEAPLPG</sequence>
<name>A0A6I6A7X7_9PLAN</name>
<dbReference type="RefSeq" id="WP_155363594.1">
    <property type="nucleotide sequence ID" value="NZ_CP043930.1"/>
</dbReference>